<evidence type="ECO:0000256" key="7">
    <source>
        <dbReference type="SAM" id="Phobius"/>
    </source>
</evidence>
<dbReference type="EMBL" id="BHGK01000001">
    <property type="protein sequence ID" value="GCA66313.1"/>
    <property type="molecule type" value="Genomic_DNA"/>
</dbReference>
<feature type="transmembrane region" description="Helical" evidence="7">
    <location>
        <begin position="276"/>
        <end position="294"/>
    </location>
</feature>
<comment type="caution">
    <text evidence="9">The sequence shown here is derived from an EMBL/GenBank/DDBJ whole genome shotgun (WGS) entry which is preliminary data.</text>
</comment>
<feature type="domain" description="Acyltransferase 3" evidence="8">
    <location>
        <begin position="5"/>
        <end position="319"/>
    </location>
</feature>
<feature type="transmembrane region" description="Helical" evidence="7">
    <location>
        <begin position="236"/>
        <end position="256"/>
    </location>
</feature>
<reference evidence="10" key="1">
    <citation type="submission" date="2018-09" db="EMBL/GenBank/DDBJ databases">
        <title>Draft Genome Sequence of Mediterraneibacter sp. KCTC 15684.</title>
        <authorList>
            <person name="Kim J.S."/>
            <person name="Han K.I."/>
            <person name="Suh M.K."/>
            <person name="Lee K.C."/>
            <person name="Eom M.K."/>
            <person name="Lee J.H."/>
            <person name="Park S.H."/>
            <person name="Kang S.W."/>
            <person name="Park J.E."/>
            <person name="Oh B.S."/>
            <person name="Yu S.Y."/>
            <person name="Choi S.H."/>
            <person name="Lee D.H."/>
            <person name="Yoon H."/>
            <person name="Kim B."/>
            <person name="Yang S.J."/>
            <person name="Lee J.S."/>
        </authorList>
    </citation>
    <scope>NUCLEOTIDE SEQUENCE [LARGE SCALE GENOMIC DNA]</scope>
    <source>
        <strain evidence="10">KCTC 15684</strain>
    </source>
</reference>
<name>A0A391P9P5_9FIRM</name>
<evidence type="ECO:0000259" key="8">
    <source>
        <dbReference type="Pfam" id="PF01757"/>
    </source>
</evidence>
<keyword evidence="10" id="KW-1185">Reference proteome</keyword>
<dbReference type="GO" id="GO:0016413">
    <property type="term" value="F:O-acetyltransferase activity"/>
    <property type="evidence" value="ECO:0007669"/>
    <property type="project" value="TreeGrafter"/>
</dbReference>
<comment type="subcellular location">
    <subcellularLocation>
        <location evidence="1">Cell membrane</location>
        <topology evidence="1">Multi-pass membrane protein</topology>
    </subcellularLocation>
</comment>
<dbReference type="AlphaFoldDB" id="A0A391P9P5"/>
<feature type="transmembrane region" description="Helical" evidence="7">
    <location>
        <begin position="79"/>
        <end position="100"/>
    </location>
</feature>
<dbReference type="GO" id="GO:0009246">
    <property type="term" value="P:enterobacterial common antigen biosynthetic process"/>
    <property type="evidence" value="ECO:0007669"/>
    <property type="project" value="TreeGrafter"/>
</dbReference>
<dbReference type="InterPro" id="IPR002656">
    <property type="entry name" value="Acyl_transf_3_dom"/>
</dbReference>
<keyword evidence="4 7" id="KW-0812">Transmembrane</keyword>
<feature type="transmembrane region" description="Helical" evidence="7">
    <location>
        <begin position="306"/>
        <end position="327"/>
    </location>
</feature>
<accession>A0A391P9P5</accession>
<keyword evidence="3" id="KW-1003">Cell membrane</keyword>
<protein>
    <recommendedName>
        <fullName evidence="8">Acyltransferase 3 domain-containing protein</fullName>
    </recommendedName>
</protein>
<dbReference type="RefSeq" id="WP_119297602.1">
    <property type="nucleotide sequence ID" value="NZ_BHGK01000001.1"/>
</dbReference>
<sequence length="337" mass="39220">MEEKNYNIELIRTLSFGFVIVIHVANYYCRGYAEISRGEYGFALILDAMARVSVPCFFMMSGALLLGEKPNLDKNVRRLFRFFKVLLAWSVIYYFFNVYYMHSKVNLKAVLFEPVEAHLWYLYALLPIYLVLPFFQIMCWGMKKKYDDAFIAMCLVVVVAQYISSLFHEEPYYDVPLLGDRAYTFYFFAGYFIQKYRNKIPWRFPVVASIFAGSTAFEIVLTALVSFKKGDHYERLLEYGCPFVVISGVAFFMMLYKVHGGQIEFPRGMKKWMDRLGGCSFGIYLIHILFLDIFKKYVDPGDLSAYLVIPVLSVGLGLISYLCVYGLNKTPLRRILF</sequence>
<proteinExistence type="inferred from homology"/>
<keyword evidence="6 7" id="KW-0472">Membrane</keyword>
<feature type="transmembrane region" description="Helical" evidence="7">
    <location>
        <begin position="10"/>
        <end position="28"/>
    </location>
</feature>
<dbReference type="Pfam" id="PF01757">
    <property type="entry name" value="Acyl_transf_3"/>
    <property type="match status" value="1"/>
</dbReference>
<evidence type="ECO:0000313" key="10">
    <source>
        <dbReference type="Proteomes" id="UP000265643"/>
    </source>
</evidence>
<keyword evidence="5 7" id="KW-1133">Transmembrane helix</keyword>
<evidence type="ECO:0000256" key="5">
    <source>
        <dbReference type="ARBA" id="ARBA00022989"/>
    </source>
</evidence>
<dbReference type="PANTHER" id="PTHR40074:SF2">
    <property type="entry name" value="O-ACETYLTRANSFERASE WECH"/>
    <property type="match status" value="1"/>
</dbReference>
<dbReference type="PANTHER" id="PTHR40074">
    <property type="entry name" value="O-ACETYLTRANSFERASE WECH"/>
    <property type="match status" value="1"/>
</dbReference>
<evidence type="ECO:0000256" key="3">
    <source>
        <dbReference type="ARBA" id="ARBA00022475"/>
    </source>
</evidence>
<dbReference type="GO" id="GO:0005886">
    <property type="term" value="C:plasma membrane"/>
    <property type="evidence" value="ECO:0007669"/>
    <property type="project" value="UniProtKB-SubCell"/>
</dbReference>
<gene>
    <name evidence="9" type="ORF">KGMB01110_07490</name>
</gene>
<feature type="transmembrane region" description="Helical" evidence="7">
    <location>
        <begin position="48"/>
        <end position="67"/>
    </location>
</feature>
<comment type="similarity">
    <text evidence="2">Belongs to the acyltransferase 3 family.</text>
</comment>
<evidence type="ECO:0000256" key="6">
    <source>
        <dbReference type="ARBA" id="ARBA00023136"/>
    </source>
</evidence>
<organism evidence="9 10">
    <name type="scientific">Mediterraneibacter butyricigenes</name>
    <dbReference type="NCBI Taxonomy" id="2316025"/>
    <lineage>
        <taxon>Bacteria</taxon>
        <taxon>Bacillati</taxon>
        <taxon>Bacillota</taxon>
        <taxon>Clostridia</taxon>
        <taxon>Lachnospirales</taxon>
        <taxon>Lachnospiraceae</taxon>
        <taxon>Mediterraneibacter</taxon>
    </lineage>
</organism>
<evidence type="ECO:0000313" key="9">
    <source>
        <dbReference type="EMBL" id="GCA66313.1"/>
    </source>
</evidence>
<feature type="transmembrane region" description="Helical" evidence="7">
    <location>
        <begin position="120"/>
        <end position="142"/>
    </location>
</feature>
<feature type="transmembrane region" description="Helical" evidence="7">
    <location>
        <begin position="204"/>
        <end position="224"/>
    </location>
</feature>
<evidence type="ECO:0000256" key="1">
    <source>
        <dbReference type="ARBA" id="ARBA00004651"/>
    </source>
</evidence>
<evidence type="ECO:0000256" key="4">
    <source>
        <dbReference type="ARBA" id="ARBA00022692"/>
    </source>
</evidence>
<dbReference type="Proteomes" id="UP000265643">
    <property type="component" value="Unassembled WGS sequence"/>
</dbReference>
<evidence type="ECO:0000256" key="2">
    <source>
        <dbReference type="ARBA" id="ARBA00007400"/>
    </source>
</evidence>